<dbReference type="SUPFAM" id="SSF51338">
    <property type="entry name" value="Composite domain of metallo-dependent hydrolases"/>
    <property type="match status" value="1"/>
</dbReference>
<dbReference type="Gene3D" id="3.20.20.140">
    <property type="entry name" value="Metal-dependent hydrolases"/>
    <property type="match status" value="1"/>
</dbReference>
<gene>
    <name evidence="7" type="ORF">R4Z09_03450</name>
</gene>
<dbReference type="SUPFAM" id="SSF51556">
    <property type="entry name" value="Metallo-dependent hydrolases"/>
    <property type="match status" value="1"/>
</dbReference>
<dbReference type="PANTHER" id="PTHR11113">
    <property type="entry name" value="N-ACETYLGLUCOSAMINE-6-PHOSPHATE DEACETYLASE"/>
    <property type="match status" value="1"/>
</dbReference>
<comment type="catalytic activity">
    <reaction evidence="4">
        <text>adenine + H2O + H(+) = hypoxanthine + NH4(+)</text>
        <dbReference type="Rhea" id="RHEA:23688"/>
        <dbReference type="ChEBI" id="CHEBI:15377"/>
        <dbReference type="ChEBI" id="CHEBI:15378"/>
        <dbReference type="ChEBI" id="CHEBI:16708"/>
        <dbReference type="ChEBI" id="CHEBI:17368"/>
        <dbReference type="ChEBI" id="CHEBI:28938"/>
        <dbReference type="EC" id="3.5.4.2"/>
    </reaction>
</comment>
<proteinExistence type="inferred from homology"/>
<evidence type="ECO:0000259" key="6">
    <source>
        <dbReference type="Pfam" id="PF13382"/>
    </source>
</evidence>
<keyword evidence="8" id="KW-1185">Reference proteome</keyword>
<dbReference type="InterPro" id="IPR011059">
    <property type="entry name" value="Metal-dep_hydrolase_composite"/>
</dbReference>
<dbReference type="Gene3D" id="2.30.40.10">
    <property type="entry name" value="Urease, subunit C, domain 1"/>
    <property type="match status" value="1"/>
</dbReference>
<feature type="domain" description="Adenine deaminase C-terminal" evidence="6">
    <location>
        <begin position="410"/>
        <end position="571"/>
    </location>
</feature>
<dbReference type="Pfam" id="PF13382">
    <property type="entry name" value="Adenine_deam_C"/>
    <property type="match status" value="1"/>
</dbReference>
<sequence>MDNKNYRWSNKQIRNHVKVLDGVIHPNMVLKNATYLNTYLHQWLVANIWIYDDRIVYVGEYLPENSCGYEEIDCQGQYLVPGYIEPHAHPDQLYNPLTLAKHAGQFGTTTLISDNLGIFLELTTQVAFELLNKFRELPSTMYWWCRFDAQTEFPNNDEIFNTEDVTSWLQHESVLQGGELTGWPKLLNGDDQMLSWLQETKRLHKKVEGHLPGASERTLAKLMLMGTDCDHEAMTGQEALTRLMQGYTVSLRHSSIRPDLDILIKELIELGVQKFDRFFFTTDGSHPHFYENGMTDELIKIAINHGIPLTDAYNMASFNIARYYNMEHLHGSIATGRIANINFLESKNNPTPISVLAKGKWIKQDRKDKFVSPSIEWNKYQISPLHLNWSLEEDDWSFSTSNGIHLINNVITKPYESSIDLSKEELSFEDDECFLMMVGRDGSWRINTLVKGFAQQLGGFASSYSGTGDIIIIGKRKTDMLTAFDRMRKIGGGMVLVEENHILHEISLPLTGIMSDLDMGFLIKKEKKMIELFKERGYKYNDIAFTLLFFSATHLPFIRLTPSGLYDVKNRKVLASPTKRVPAFH</sequence>
<dbReference type="Proteomes" id="UP001357223">
    <property type="component" value="Chromosome"/>
</dbReference>
<evidence type="ECO:0000256" key="2">
    <source>
        <dbReference type="ARBA" id="ARBA00012782"/>
    </source>
</evidence>
<evidence type="ECO:0000313" key="7">
    <source>
        <dbReference type="EMBL" id="WVX82086.1"/>
    </source>
</evidence>
<evidence type="ECO:0000313" key="8">
    <source>
        <dbReference type="Proteomes" id="UP001357223"/>
    </source>
</evidence>
<feature type="domain" description="Amidohydrolase-related" evidence="5">
    <location>
        <begin position="78"/>
        <end position="362"/>
    </location>
</feature>
<dbReference type="InterPro" id="IPR026912">
    <property type="entry name" value="Adenine_deam_C"/>
</dbReference>
<dbReference type="InterPro" id="IPR006680">
    <property type="entry name" value="Amidohydro-rel"/>
</dbReference>
<evidence type="ECO:0000256" key="1">
    <source>
        <dbReference type="ARBA" id="ARBA00006773"/>
    </source>
</evidence>
<dbReference type="RefSeq" id="WP_338450990.1">
    <property type="nucleotide sequence ID" value="NZ_CP137640.1"/>
</dbReference>
<dbReference type="EMBL" id="CP137640">
    <property type="protein sequence ID" value="WVX82086.1"/>
    <property type="molecule type" value="Genomic_DNA"/>
</dbReference>
<evidence type="ECO:0000256" key="3">
    <source>
        <dbReference type="ARBA" id="ARBA00022801"/>
    </source>
</evidence>
<dbReference type="PANTHER" id="PTHR11113:SF6">
    <property type="entry name" value="ADENINE DEAMINASE YERA-RELATED"/>
    <property type="match status" value="1"/>
</dbReference>
<keyword evidence="3" id="KW-0378">Hydrolase</keyword>
<evidence type="ECO:0000256" key="4">
    <source>
        <dbReference type="ARBA" id="ARBA00047720"/>
    </source>
</evidence>
<protein>
    <recommendedName>
        <fullName evidence="2">adenine deaminase</fullName>
        <ecNumber evidence="2">3.5.4.2</ecNumber>
    </recommendedName>
</protein>
<reference evidence="7 8" key="1">
    <citation type="submission" date="2023-10" db="EMBL/GenBank/DDBJ databases">
        <title>Niallia locisalis sp.nov. isolated from a salt pond sample.</title>
        <authorList>
            <person name="Li X.-J."/>
            <person name="Dong L."/>
        </authorList>
    </citation>
    <scope>NUCLEOTIDE SEQUENCE [LARGE SCALE GENOMIC DNA]</scope>
    <source>
        <strain evidence="7 8">DSM 29761</strain>
    </source>
</reference>
<accession>A0ABZ2CIG8</accession>
<name>A0ABZ2CIG8_9BACI</name>
<dbReference type="InterPro" id="IPR032466">
    <property type="entry name" value="Metal_Hydrolase"/>
</dbReference>
<comment type="similarity">
    <text evidence="1">Belongs to the metallo-dependent hydrolases superfamily. Adenine deaminase family.</text>
</comment>
<evidence type="ECO:0000259" key="5">
    <source>
        <dbReference type="Pfam" id="PF01979"/>
    </source>
</evidence>
<dbReference type="EC" id="3.5.4.2" evidence="2"/>
<organism evidence="7 8">
    <name type="scientific">Niallia oryzisoli</name>
    <dbReference type="NCBI Taxonomy" id="1737571"/>
    <lineage>
        <taxon>Bacteria</taxon>
        <taxon>Bacillati</taxon>
        <taxon>Bacillota</taxon>
        <taxon>Bacilli</taxon>
        <taxon>Bacillales</taxon>
        <taxon>Bacillaceae</taxon>
        <taxon>Niallia</taxon>
    </lineage>
</organism>
<dbReference type="Pfam" id="PF01979">
    <property type="entry name" value="Amidohydro_1"/>
    <property type="match status" value="1"/>
</dbReference>